<dbReference type="InterPro" id="IPR035472">
    <property type="entry name" value="RpiR-like_SIS"/>
</dbReference>
<dbReference type="AlphaFoldDB" id="A0A1T5MLK8"/>
<dbReference type="InterPro" id="IPR046348">
    <property type="entry name" value="SIS_dom_sf"/>
</dbReference>
<keyword evidence="4" id="KW-0812">Transmembrane</keyword>
<keyword evidence="8" id="KW-1185">Reference proteome</keyword>
<dbReference type="Gene3D" id="3.40.50.10490">
    <property type="entry name" value="Glucose-6-phosphate isomerase like protein, domain 1"/>
    <property type="match status" value="1"/>
</dbReference>
<protein>
    <submittedName>
        <fullName evidence="7">Transcriptional regulator, RpiR family</fullName>
    </submittedName>
</protein>
<dbReference type="Pfam" id="PF01418">
    <property type="entry name" value="HTH_6"/>
    <property type="match status" value="1"/>
</dbReference>
<reference evidence="7 8" key="1">
    <citation type="submission" date="2017-02" db="EMBL/GenBank/DDBJ databases">
        <authorList>
            <person name="Peterson S.W."/>
        </authorList>
    </citation>
    <scope>NUCLEOTIDE SEQUENCE [LARGE SCALE GENOMIC DNA]</scope>
    <source>
        <strain evidence="7 8">M1</strain>
    </source>
</reference>
<feature type="domain" description="SIS" evidence="6">
    <location>
        <begin position="124"/>
        <end position="252"/>
    </location>
</feature>
<dbReference type="EMBL" id="FUZT01000018">
    <property type="protein sequence ID" value="SKC89076.1"/>
    <property type="molecule type" value="Genomic_DNA"/>
</dbReference>
<name>A0A1T5MLK8_9FIRM</name>
<dbReference type="GO" id="GO:0003677">
    <property type="term" value="F:DNA binding"/>
    <property type="evidence" value="ECO:0007669"/>
    <property type="project" value="UniProtKB-KW"/>
</dbReference>
<evidence type="ECO:0000256" key="3">
    <source>
        <dbReference type="ARBA" id="ARBA00023163"/>
    </source>
</evidence>
<keyword evidence="1" id="KW-0805">Transcription regulation</keyword>
<accession>A0A1T5MLK8</accession>
<dbReference type="GO" id="GO:1901135">
    <property type="term" value="P:carbohydrate derivative metabolic process"/>
    <property type="evidence" value="ECO:0007669"/>
    <property type="project" value="InterPro"/>
</dbReference>
<evidence type="ECO:0000313" key="7">
    <source>
        <dbReference type="EMBL" id="SKC89076.1"/>
    </source>
</evidence>
<dbReference type="CDD" id="cd05013">
    <property type="entry name" value="SIS_RpiR"/>
    <property type="match status" value="1"/>
</dbReference>
<dbReference type="InterPro" id="IPR001347">
    <property type="entry name" value="SIS_dom"/>
</dbReference>
<dbReference type="PROSITE" id="PS51071">
    <property type="entry name" value="HTH_RPIR"/>
    <property type="match status" value="1"/>
</dbReference>
<organism evidence="7 8">
    <name type="scientific">Maledivibacter halophilus</name>
    <dbReference type="NCBI Taxonomy" id="36842"/>
    <lineage>
        <taxon>Bacteria</taxon>
        <taxon>Bacillati</taxon>
        <taxon>Bacillota</taxon>
        <taxon>Clostridia</taxon>
        <taxon>Peptostreptococcales</taxon>
        <taxon>Caminicellaceae</taxon>
        <taxon>Maledivibacter</taxon>
    </lineage>
</organism>
<keyword evidence="2" id="KW-0238">DNA-binding</keyword>
<dbReference type="Proteomes" id="UP000190285">
    <property type="component" value="Unassembled WGS sequence"/>
</dbReference>
<dbReference type="Gene3D" id="1.10.10.10">
    <property type="entry name" value="Winged helix-like DNA-binding domain superfamily/Winged helix DNA-binding domain"/>
    <property type="match status" value="1"/>
</dbReference>
<dbReference type="InterPro" id="IPR009057">
    <property type="entry name" value="Homeodomain-like_sf"/>
</dbReference>
<dbReference type="RefSeq" id="WP_079495574.1">
    <property type="nucleotide sequence ID" value="NZ_FUZT01000018.1"/>
</dbReference>
<dbReference type="SUPFAM" id="SSF53697">
    <property type="entry name" value="SIS domain"/>
    <property type="match status" value="1"/>
</dbReference>
<dbReference type="PANTHER" id="PTHR30514">
    <property type="entry name" value="GLUCOKINASE"/>
    <property type="match status" value="1"/>
</dbReference>
<dbReference type="GO" id="GO:0097367">
    <property type="term" value="F:carbohydrate derivative binding"/>
    <property type="evidence" value="ECO:0007669"/>
    <property type="project" value="InterPro"/>
</dbReference>
<evidence type="ECO:0000259" key="6">
    <source>
        <dbReference type="PROSITE" id="PS51464"/>
    </source>
</evidence>
<sequence length="289" mass="33036">MTIIDNILNNMNNLSNKQKVIAEYLIKNNGKVGFMSLKDISQEINVSEVTILNFCKSIGINSFIQLKKSFQQLIEEQLYVPNEIKSSLQELDNLNDVYNNTIQIHKLNYEKALNNNDIKTFQEISDLISNSKRIYICGQGISKVIADYLNNRLKLINIDSKIVKVGDLMEASIDFTRATAEDCFILISFPKYSQNIINIAEYLNQNNLTYIAISDSDESPLAKNSKYSLKNYSESLVFHNFISSTICLIEILVVVLSFNMKDKLILHLDNLEKIQSLLSQNLDSQQLDR</sequence>
<evidence type="ECO:0000259" key="5">
    <source>
        <dbReference type="PROSITE" id="PS51071"/>
    </source>
</evidence>
<gene>
    <name evidence="7" type="ORF">SAMN02194393_04981</name>
</gene>
<dbReference type="InterPro" id="IPR000281">
    <property type="entry name" value="HTH_RpiR"/>
</dbReference>
<keyword evidence="4" id="KW-1133">Transmembrane helix</keyword>
<dbReference type="InterPro" id="IPR047640">
    <property type="entry name" value="RpiR-like"/>
</dbReference>
<dbReference type="Pfam" id="PF01380">
    <property type="entry name" value="SIS"/>
    <property type="match status" value="1"/>
</dbReference>
<keyword evidence="3" id="KW-0804">Transcription</keyword>
<evidence type="ECO:0000256" key="1">
    <source>
        <dbReference type="ARBA" id="ARBA00023015"/>
    </source>
</evidence>
<evidence type="ECO:0000256" key="2">
    <source>
        <dbReference type="ARBA" id="ARBA00023125"/>
    </source>
</evidence>
<dbReference type="InterPro" id="IPR036388">
    <property type="entry name" value="WH-like_DNA-bd_sf"/>
</dbReference>
<dbReference type="GO" id="GO:0003700">
    <property type="term" value="F:DNA-binding transcription factor activity"/>
    <property type="evidence" value="ECO:0007669"/>
    <property type="project" value="InterPro"/>
</dbReference>
<evidence type="ECO:0000313" key="8">
    <source>
        <dbReference type="Proteomes" id="UP000190285"/>
    </source>
</evidence>
<evidence type="ECO:0000256" key="4">
    <source>
        <dbReference type="SAM" id="Phobius"/>
    </source>
</evidence>
<dbReference type="STRING" id="36842.SAMN02194393_04981"/>
<dbReference type="OrthoDB" id="9762536at2"/>
<feature type="domain" description="HTH rpiR-type" evidence="5">
    <location>
        <begin position="1"/>
        <end position="77"/>
    </location>
</feature>
<keyword evidence="4" id="KW-0472">Membrane</keyword>
<feature type="transmembrane region" description="Helical" evidence="4">
    <location>
        <begin position="236"/>
        <end position="258"/>
    </location>
</feature>
<dbReference type="SUPFAM" id="SSF46689">
    <property type="entry name" value="Homeodomain-like"/>
    <property type="match status" value="1"/>
</dbReference>
<proteinExistence type="predicted"/>
<dbReference type="PROSITE" id="PS51464">
    <property type="entry name" value="SIS"/>
    <property type="match status" value="1"/>
</dbReference>